<dbReference type="AlphaFoldDB" id="R0JNQ9"/>
<sequence length="29" mass="3677">FLQHLWQLKEHMYTYIPRADCKHVFRSTQ</sequence>
<accession>R0JNQ9</accession>
<protein>
    <submittedName>
        <fullName evidence="1">Uncharacterized protein</fullName>
    </submittedName>
</protein>
<dbReference type="EMBL" id="KB743402">
    <property type="protein sequence ID" value="EOA98955.1"/>
    <property type="molecule type" value="Genomic_DNA"/>
</dbReference>
<name>R0JNQ9_ANAPL</name>
<evidence type="ECO:0000313" key="1">
    <source>
        <dbReference type="EMBL" id="EOA98955.1"/>
    </source>
</evidence>
<feature type="non-terminal residue" evidence="1">
    <location>
        <position position="1"/>
    </location>
</feature>
<organism evidence="1 2">
    <name type="scientific">Anas platyrhynchos</name>
    <name type="common">Mallard</name>
    <name type="synonym">Anas boschas</name>
    <dbReference type="NCBI Taxonomy" id="8839"/>
    <lineage>
        <taxon>Eukaryota</taxon>
        <taxon>Metazoa</taxon>
        <taxon>Chordata</taxon>
        <taxon>Craniata</taxon>
        <taxon>Vertebrata</taxon>
        <taxon>Euteleostomi</taxon>
        <taxon>Archelosauria</taxon>
        <taxon>Archosauria</taxon>
        <taxon>Dinosauria</taxon>
        <taxon>Saurischia</taxon>
        <taxon>Theropoda</taxon>
        <taxon>Coelurosauria</taxon>
        <taxon>Aves</taxon>
        <taxon>Neognathae</taxon>
        <taxon>Galloanserae</taxon>
        <taxon>Anseriformes</taxon>
        <taxon>Anatidae</taxon>
        <taxon>Anatinae</taxon>
        <taxon>Anas</taxon>
    </lineage>
</organism>
<dbReference type="Proteomes" id="UP000296049">
    <property type="component" value="Unassembled WGS sequence"/>
</dbReference>
<feature type="non-terminal residue" evidence="1">
    <location>
        <position position="29"/>
    </location>
</feature>
<reference evidence="2" key="1">
    <citation type="journal article" date="2013" name="Nat. Genet.">
        <title>The duck genome and transcriptome provide insight into an avian influenza virus reservoir species.</title>
        <authorList>
            <person name="Huang Y."/>
            <person name="Li Y."/>
            <person name="Burt D.W."/>
            <person name="Chen H."/>
            <person name="Zhang Y."/>
            <person name="Qian W."/>
            <person name="Kim H."/>
            <person name="Gan S."/>
            <person name="Zhao Y."/>
            <person name="Li J."/>
            <person name="Yi K."/>
            <person name="Feng H."/>
            <person name="Zhu P."/>
            <person name="Li B."/>
            <person name="Liu Q."/>
            <person name="Fairley S."/>
            <person name="Magor K.E."/>
            <person name="Du Z."/>
            <person name="Hu X."/>
            <person name="Goodman L."/>
            <person name="Tafer H."/>
            <person name="Vignal A."/>
            <person name="Lee T."/>
            <person name="Kim K.W."/>
            <person name="Sheng Z."/>
            <person name="An Y."/>
            <person name="Searle S."/>
            <person name="Herrero J."/>
            <person name="Groenen M.A."/>
            <person name="Crooijmans R.P."/>
            <person name="Faraut T."/>
            <person name="Cai Q."/>
            <person name="Webster R.G."/>
            <person name="Aldridge J.R."/>
            <person name="Warren W.C."/>
            <person name="Bartschat S."/>
            <person name="Kehr S."/>
            <person name="Marz M."/>
            <person name="Stadler P.F."/>
            <person name="Smith J."/>
            <person name="Kraus R.H."/>
            <person name="Zhao Y."/>
            <person name="Ren L."/>
            <person name="Fei J."/>
            <person name="Morisson M."/>
            <person name="Kaiser P."/>
            <person name="Griffin D.K."/>
            <person name="Rao M."/>
            <person name="Pitel F."/>
            <person name="Wang J."/>
            <person name="Li N."/>
        </authorList>
    </citation>
    <scope>NUCLEOTIDE SEQUENCE [LARGE SCALE GENOMIC DNA]</scope>
</reference>
<keyword evidence="2" id="KW-1185">Reference proteome</keyword>
<proteinExistence type="predicted"/>
<gene>
    <name evidence="1" type="ORF">Anapl_05140</name>
</gene>
<evidence type="ECO:0000313" key="2">
    <source>
        <dbReference type="Proteomes" id="UP000296049"/>
    </source>
</evidence>